<dbReference type="GO" id="GO:0005829">
    <property type="term" value="C:cytosol"/>
    <property type="evidence" value="ECO:0007669"/>
    <property type="project" value="TreeGrafter"/>
</dbReference>
<dbReference type="EMBL" id="UINC01112752">
    <property type="protein sequence ID" value="SVC81919.1"/>
    <property type="molecule type" value="Genomic_DNA"/>
</dbReference>
<evidence type="ECO:0000256" key="2">
    <source>
        <dbReference type="ARBA" id="ARBA00022801"/>
    </source>
</evidence>
<dbReference type="Gene3D" id="3.90.79.20">
    <property type="match status" value="1"/>
</dbReference>
<dbReference type="InterPro" id="IPR015797">
    <property type="entry name" value="NUDIX_hydrolase-like_dom_sf"/>
</dbReference>
<name>A0A382Q8K6_9ZZZZ</name>
<dbReference type="PANTHER" id="PTHR42904:SF6">
    <property type="entry name" value="NAD-CAPPED RNA HYDROLASE NUDT12"/>
    <property type="match status" value="1"/>
</dbReference>
<evidence type="ECO:0000259" key="3">
    <source>
        <dbReference type="Pfam" id="PF09296"/>
    </source>
</evidence>
<keyword evidence="2" id="KW-0378">Hydrolase</keyword>
<dbReference type="GO" id="GO:0019677">
    <property type="term" value="P:NAD+ catabolic process"/>
    <property type="evidence" value="ECO:0007669"/>
    <property type="project" value="TreeGrafter"/>
</dbReference>
<accession>A0A382Q8K6</accession>
<feature type="non-terminal residue" evidence="4">
    <location>
        <position position="217"/>
    </location>
</feature>
<dbReference type="SUPFAM" id="SSF55811">
    <property type="entry name" value="Nudix"/>
    <property type="match status" value="1"/>
</dbReference>
<dbReference type="GO" id="GO:0035529">
    <property type="term" value="F:NADH pyrophosphatase activity"/>
    <property type="evidence" value="ECO:0007669"/>
    <property type="project" value="TreeGrafter"/>
</dbReference>
<dbReference type="GO" id="GO:0006742">
    <property type="term" value="P:NADP+ catabolic process"/>
    <property type="evidence" value="ECO:0007669"/>
    <property type="project" value="TreeGrafter"/>
</dbReference>
<reference evidence="4" key="1">
    <citation type="submission" date="2018-05" db="EMBL/GenBank/DDBJ databases">
        <authorList>
            <person name="Lanie J.A."/>
            <person name="Ng W.-L."/>
            <person name="Kazmierczak K.M."/>
            <person name="Andrzejewski T.M."/>
            <person name="Davidsen T.M."/>
            <person name="Wayne K.J."/>
            <person name="Tettelin H."/>
            <person name="Glass J.I."/>
            <person name="Rusch D."/>
            <person name="Podicherti R."/>
            <person name="Tsui H.-C.T."/>
            <person name="Winkler M.E."/>
        </authorList>
    </citation>
    <scope>NUCLEOTIDE SEQUENCE</scope>
</reference>
<evidence type="ECO:0000256" key="1">
    <source>
        <dbReference type="ARBA" id="ARBA00001946"/>
    </source>
</evidence>
<evidence type="ECO:0000313" key="4">
    <source>
        <dbReference type="EMBL" id="SVC81919.1"/>
    </source>
</evidence>
<sequence>MQKLSMLPGNVFSGVRLDRADHRRTDADWIEAQLHDPVSRFIPVWNQQSIVLNGDEPRAALINREALDGLLDSDASMAFLGIALEEDGVAHFAVDLSHLPVETLIARYSGGALMDLRDSVQLVPAHEAAILAYARGLMYWHQKNGYCAACGHKSEARRAGHERACTNQACGATHFPRTDSAVIVLVHDGDDCLLCRQSHWPTGMHSTLAGFLEPGES</sequence>
<dbReference type="AlphaFoldDB" id="A0A382Q8K6"/>
<protein>
    <recommendedName>
        <fullName evidence="3">NADH pyrophosphatase-like N-terminal domain-containing protein</fullName>
    </recommendedName>
</protein>
<dbReference type="PANTHER" id="PTHR42904">
    <property type="entry name" value="NUDIX HYDROLASE, NUDC SUBFAMILY"/>
    <property type="match status" value="1"/>
</dbReference>
<proteinExistence type="predicted"/>
<dbReference type="GO" id="GO:0005777">
    <property type="term" value="C:peroxisome"/>
    <property type="evidence" value="ECO:0007669"/>
    <property type="project" value="TreeGrafter"/>
</dbReference>
<dbReference type="Pfam" id="PF09296">
    <property type="entry name" value="NUDIX-like"/>
    <property type="match status" value="1"/>
</dbReference>
<dbReference type="InterPro" id="IPR050241">
    <property type="entry name" value="NAD-cap_RNA_hydrolase_NudC"/>
</dbReference>
<dbReference type="Gene3D" id="3.90.79.10">
    <property type="entry name" value="Nucleoside Triphosphate Pyrophosphohydrolase"/>
    <property type="match status" value="1"/>
</dbReference>
<dbReference type="InterPro" id="IPR015375">
    <property type="entry name" value="NADH_PPase-like_N"/>
</dbReference>
<feature type="domain" description="NADH pyrophosphatase-like N-terminal" evidence="3">
    <location>
        <begin position="39"/>
        <end position="140"/>
    </location>
</feature>
<organism evidence="4">
    <name type="scientific">marine metagenome</name>
    <dbReference type="NCBI Taxonomy" id="408172"/>
    <lineage>
        <taxon>unclassified sequences</taxon>
        <taxon>metagenomes</taxon>
        <taxon>ecological metagenomes</taxon>
    </lineage>
</organism>
<comment type="cofactor">
    <cofactor evidence="1">
        <name>Mg(2+)</name>
        <dbReference type="ChEBI" id="CHEBI:18420"/>
    </cofactor>
</comment>
<gene>
    <name evidence="4" type="ORF">METZ01_LOCUS334773</name>
</gene>